<protein>
    <recommendedName>
        <fullName evidence="2">YdbS-like PH domain-containing protein</fullName>
    </recommendedName>
</protein>
<dbReference type="Proteomes" id="UP000240542">
    <property type="component" value="Unassembled WGS sequence"/>
</dbReference>
<feature type="domain" description="YdbS-like PH" evidence="2">
    <location>
        <begin position="86"/>
        <end position="162"/>
    </location>
</feature>
<proteinExistence type="predicted"/>
<keyword evidence="1" id="KW-0472">Membrane</keyword>
<dbReference type="PANTHER" id="PTHR34473:SF3">
    <property type="entry name" value="TRANSMEMBRANE PROTEIN-RELATED"/>
    <property type="match status" value="1"/>
</dbReference>
<keyword evidence="1" id="KW-1133">Transmembrane helix</keyword>
<evidence type="ECO:0000259" key="2">
    <source>
        <dbReference type="Pfam" id="PF03703"/>
    </source>
</evidence>
<keyword evidence="4" id="KW-1185">Reference proteome</keyword>
<dbReference type="InterPro" id="IPR005182">
    <property type="entry name" value="YdbS-like_PH"/>
</dbReference>
<dbReference type="PANTHER" id="PTHR34473">
    <property type="entry name" value="UPF0699 TRANSMEMBRANE PROTEIN YDBS"/>
    <property type="match status" value="1"/>
</dbReference>
<name>A0A2P8DS47_9ACTN</name>
<feature type="transmembrane region" description="Helical" evidence="1">
    <location>
        <begin position="62"/>
        <end position="80"/>
    </location>
</feature>
<organism evidence="3 4">
    <name type="scientific">Murinocardiopsis flavida</name>
    <dbReference type="NCBI Taxonomy" id="645275"/>
    <lineage>
        <taxon>Bacteria</taxon>
        <taxon>Bacillati</taxon>
        <taxon>Actinomycetota</taxon>
        <taxon>Actinomycetes</taxon>
        <taxon>Streptosporangiales</taxon>
        <taxon>Nocardiopsidaceae</taxon>
        <taxon>Murinocardiopsis</taxon>
    </lineage>
</organism>
<evidence type="ECO:0000256" key="1">
    <source>
        <dbReference type="SAM" id="Phobius"/>
    </source>
</evidence>
<sequence>MPESPAAAAAPAEPGRLRLRPPRERVDRRAVAWWTAQSVLTVVPLLAVLAACAAFIEPARFWLLLAAAAVGVLGLAYVLVMPRWRYRVHRWEVTDDAVYTASGWLWQEWRVAPMSRIQTVDSGRGPVQRMFGLTSVTVTTASAAGPISIDGLAHWDATEVVDRLTEITQQTQGDAT</sequence>
<gene>
    <name evidence="3" type="ORF">CLV63_102163</name>
</gene>
<feature type="transmembrane region" description="Helical" evidence="1">
    <location>
        <begin position="30"/>
        <end position="56"/>
    </location>
</feature>
<evidence type="ECO:0000313" key="3">
    <source>
        <dbReference type="EMBL" id="PSL00037.1"/>
    </source>
</evidence>
<dbReference type="EMBL" id="PYGA01000002">
    <property type="protein sequence ID" value="PSL00037.1"/>
    <property type="molecule type" value="Genomic_DNA"/>
</dbReference>
<dbReference type="Pfam" id="PF03703">
    <property type="entry name" value="bPH_2"/>
    <property type="match status" value="1"/>
</dbReference>
<comment type="caution">
    <text evidence="3">The sequence shown here is derived from an EMBL/GenBank/DDBJ whole genome shotgun (WGS) entry which is preliminary data.</text>
</comment>
<reference evidence="3 4" key="1">
    <citation type="submission" date="2018-03" db="EMBL/GenBank/DDBJ databases">
        <title>Genomic Encyclopedia of Archaeal and Bacterial Type Strains, Phase II (KMG-II): from individual species to whole genera.</title>
        <authorList>
            <person name="Goeker M."/>
        </authorList>
    </citation>
    <scope>NUCLEOTIDE SEQUENCE [LARGE SCALE GENOMIC DNA]</scope>
    <source>
        <strain evidence="3 4">DSM 45312</strain>
    </source>
</reference>
<dbReference type="AlphaFoldDB" id="A0A2P8DS47"/>
<evidence type="ECO:0000313" key="4">
    <source>
        <dbReference type="Proteomes" id="UP000240542"/>
    </source>
</evidence>
<keyword evidence="1" id="KW-0812">Transmembrane</keyword>
<accession>A0A2P8DS47</accession>